<evidence type="ECO:0000313" key="2">
    <source>
        <dbReference type="Proteomes" id="UP001501576"/>
    </source>
</evidence>
<reference evidence="1 2" key="1">
    <citation type="journal article" date="2019" name="Int. J. Syst. Evol. Microbiol.">
        <title>The Global Catalogue of Microorganisms (GCM) 10K type strain sequencing project: providing services to taxonomists for standard genome sequencing and annotation.</title>
        <authorList>
            <consortium name="The Broad Institute Genomics Platform"/>
            <consortium name="The Broad Institute Genome Sequencing Center for Infectious Disease"/>
            <person name="Wu L."/>
            <person name="Ma J."/>
        </authorList>
    </citation>
    <scope>NUCLEOTIDE SEQUENCE [LARGE SCALE GENOMIC DNA]</scope>
    <source>
        <strain evidence="1 2">JCM 5052</strain>
    </source>
</reference>
<protein>
    <submittedName>
        <fullName evidence="1">Uncharacterized protein</fullName>
    </submittedName>
</protein>
<sequence length="44" mass="4692">MMHRVLDDLSLELEQAKARATARVAARHAAECAITALAAGRCSL</sequence>
<keyword evidence="2" id="KW-1185">Reference proteome</keyword>
<accession>A0ABN1DW17</accession>
<dbReference type="EMBL" id="BAAABZ010000070">
    <property type="protein sequence ID" value="GAA0553724.1"/>
    <property type="molecule type" value="Genomic_DNA"/>
</dbReference>
<evidence type="ECO:0000313" key="1">
    <source>
        <dbReference type="EMBL" id="GAA0553724.1"/>
    </source>
</evidence>
<organism evidence="1 2">
    <name type="scientific">Streptomyces mordarskii</name>
    <dbReference type="NCBI Taxonomy" id="1226758"/>
    <lineage>
        <taxon>Bacteria</taxon>
        <taxon>Bacillati</taxon>
        <taxon>Actinomycetota</taxon>
        <taxon>Actinomycetes</taxon>
        <taxon>Kitasatosporales</taxon>
        <taxon>Streptomycetaceae</taxon>
        <taxon>Streptomyces</taxon>
    </lineage>
</organism>
<gene>
    <name evidence="1" type="ORF">GCM10010390_64740</name>
</gene>
<dbReference type="Proteomes" id="UP001501576">
    <property type="component" value="Unassembled WGS sequence"/>
</dbReference>
<name>A0ABN1DW17_9ACTN</name>
<comment type="caution">
    <text evidence="1">The sequence shown here is derived from an EMBL/GenBank/DDBJ whole genome shotgun (WGS) entry which is preliminary data.</text>
</comment>
<proteinExistence type="predicted"/>